<sequence length="136" mass="15693">MDGCIKIDNNMKRGNKYTFVMAVCDQTLPLLKDIVNDKYILLIMDDNDVRIQLLKVLTACDCNVLSSNTVEEARMYIDVKKYNIEYIIGDTRNDDIASFMKESTDIKLVGYKRSVWDIKCIQDTSRESITKGFMNL</sequence>
<name>A0A1X9VNV4_9VIRU</name>
<gene>
    <name evidence="1" type="ORF">SAGO17_0078</name>
</gene>
<protein>
    <submittedName>
        <fullName evidence="1">Uncharacterized protein</fullName>
    </submittedName>
</protein>
<evidence type="ECO:0000313" key="1">
    <source>
        <dbReference type="EMBL" id="ARR74997.1"/>
    </source>
</evidence>
<reference evidence="1" key="1">
    <citation type="journal article" date="2017" name="ISME J.">
        <title>Genomic exploration of individual giant ocean viruses.</title>
        <authorList>
            <person name="Wilson W.H."/>
            <person name="Gilg I.C."/>
            <person name="Moniruzzaman M."/>
            <person name="Field E.K."/>
            <person name="Koren S."/>
            <person name="LeCleir G.R."/>
            <person name="Martinez Martinez J."/>
            <person name="Poulton N.J."/>
            <person name="Swan B.K."/>
            <person name="Stepanauskas R."/>
            <person name="Wilhelm S.W."/>
        </authorList>
    </citation>
    <scope>NUCLEOTIDE SEQUENCE</scope>
</reference>
<proteinExistence type="predicted"/>
<organism evidence="1">
    <name type="scientific">Mimivirus AB-566-O17</name>
    <dbReference type="NCBI Taxonomy" id="1988039"/>
    <lineage>
        <taxon>Viruses</taxon>
        <taxon>Varidnaviria</taxon>
        <taxon>Bamfordvirae</taxon>
        <taxon>Nucleocytoviricota</taxon>
        <taxon>Megaviricetes</taxon>
        <taxon>Imitervirales</taxon>
        <taxon>Mimiviridae</taxon>
        <taxon>Megamimivirinae</taxon>
        <taxon>Mimivirus</taxon>
    </lineage>
</organism>
<accession>A0A1X9VNV4</accession>
<dbReference type="EMBL" id="KY565523">
    <property type="protein sequence ID" value="ARR74997.1"/>
    <property type="molecule type" value="Genomic_DNA"/>
</dbReference>